<evidence type="ECO:0000313" key="1">
    <source>
        <dbReference type="EMBL" id="RSN77399.1"/>
    </source>
</evidence>
<organism evidence="1 2">
    <name type="scientific">Candidatus Methanodesulfokora washburnensis</name>
    <dbReference type="NCBI Taxonomy" id="2478471"/>
    <lineage>
        <taxon>Archaea</taxon>
        <taxon>Thermoproteota</taxon>
        <taxon>Candidatus Korarchaeia</taxon>
        <taxon>Candidatus Korarchaeia incertae sedis</taxon>
        <taxon>Candidatus Methanodesulfokora</taxon>
    </lineage>
</organism>
<sequence length="80" mass="9567">MAVITVRVDNETRRMMKEIKINWSEFIREAITRKIEEEKRKNIAKAVLINEKLRRRSKGEPSAEKIIRMFREARYTASSD</sequence>
<dbReference type="PANTHER" id="PTHR42244">
    <property type="entry name" value="ANTITOXIN VAPB3-RELATED"/>
    <property type="match status" value="1"/>
</dbReference>
<evidence type="ECO:0000313" key="2">
    <source>
        <dbReference type="Proteomes" id="UP000277582"/>
    </source>
</evidence>
<dbReference type="Proteomes" id="UP000277582">
    <property type="component" value="Unassembled WGS sequence"/>
</dbReference>
<proteinExistence type="predicted"/>
<dbReference type="PANTHER" id="PTHR42244:SF2">
    <property type="entry name" value="ANTITOXIN VAPB3-RELATED"/>
    <property type="match status" value="1"/>
</dbReference>
<name>A0A429GUD1_9CREN</name>
<dbReference type="AlphaFoldDB" id="A0A429GUD1"/>
<comment type="caution">
    <text evidence="1">The sequence shown here is derived from an EMBL/GenBank/DDBJ whole genome shotgun (WGS) entry which is preliminary data.</text>
</comment>
<dbReference type="InterPro" id="IPR039709">
    <property type="entry name" value="VapB3-like"/>
</dbReference>
<accession>A0A429GUD1</accession>
<keyword evidence="2" id="KW-1185">Reference proteome</keyword>
<gene>
    <name evidence="1" type="ORF">D6D85_02800</name>
</gene>
<protein>
    <recommendedName>
        <fullName evidence="3">VapB-type antitoxin</fullName>
    </recommendedName>
</protein>
<dbReference type="OrthoDB" id="45710at2157"/>
<dbReference type="RefSeq" id="WP_125670540.1">
    <property type="nucleotide sequence ID" value="NZ_RCOS01000037.1"/>
</dbReference>
<reference evidence="1 2" key="1">
    <citation type="submission" date="2018-10" db="EMBL/GenBank/DDBJ databases">
        <title>Co-occurring genomic capacity for anaerobic methane metabolism and dissimilatory sulfite reduction discovered in the Korarchaeota.</title>
        <authorList>
            <person name="Mckay L.J."/>
            <person name="Dlakic M."/>
            <person name="Fields M.W."/>
            <person name="Delmont T.O."/>
            <person name="Eren A.M."/>
            <person name="Jay Z.J."/>
            <person name="Klingelsmith K.B."/>
            <person name="Rusch D.B."/>
            <person name="Inskeep W.P."/>
        </authorList>
    </citation>
    <scope>NUCLEOTIDE SEQUENCE [LARGE SCALE GENOMIC DNA]</scope>
    <source>
        <strain evidence="1 2">MDKW</strain>
    </source>
</reference>
<dbReference type="EMBL" id="RCOS01000037">
    <property type="protein sequence ID" value="RSN77399.1"/>
    <property type="molecule type" value="Genomic_DNA"/>
</dbReference>
<evidence type="ECO:0008006" key="3">
    <source>
        <dbReference type="Google" id="ProtNLM"/>
    </source>
</evidence>